<organism evidence="10 11">
    <name type="scientific">Merluccius polli</name>
    <name type="common">Benguela hake</name>
    <name type="synonym">Merluccius cadenati</name>
    <dbReference type="NCBI Taxonomy" id="89951"/>
    <lineage>
        <taxon>Eukaryota</taxon>
        <taxon>Metazoa</taxon>
        <taxon>Chordata</taxon>
        <taxon>Craniata</taxon>
        <taxon>Vertebrata</taxon>
        <taxon>Euteleostomi</taxon>
        <taxon>Actinopterygii</taxon>
        <taxon>Neopterygii</taxon>
        <taxon>Teleostei</taxon>
        <taxon>Neoteleostei</taxon>
        <taxon>Acanthomorphata</taxon>
        <taxon>Zeiogadaria</taxon>
        <taxon>Gadariae</taxon>
        <taxon>Gadiformes</taxon>
        <taxon>Gadoidei</taxon>
        <taxon>Merlucciidae</taxon>
        <taxon>Merluccius</taxon>
    </lineage>
</organism>
<dbReference type="Proteomes" id="UP001174136">
    <property type="component" value="Unassembled WGS sequence"/>
</dbReference>
<dbReference type="PANTHER" id="PTHR23292:SF45">
    <property type="entry name" value="LIPOPOLYSACCHARIDE-INDUCED TUMOR NECROSIS FACTOR-ALPHA FACTOR HOMOLOG"/>
    <property type="match status" value="1"/>
</dbReference>
<reference evidence="10" key="1">
    <citation type="journal article" date="2023" name="Front. Mar. Sci.">
        <title>A new Merluccius polli reference genome to investigate the effects of global change in West African waters.</title>
        <authorList>
            <person name="Mateo J.L."/>
            <person name="Blanco-Fernandez C."/>
            <person name="Garcia-Vazquez E."/>
            <person name="Machado-Schiaffino G."/>
        </authorList>
    </citation>
    <scope>NUCLEOTIDE SEQUENCE</scope>
    <source>
        <strain evidence="10">C29</strain>
        <tissue evidence="10">Fin</tissue>
    </source>
</reference>
<evidence type="ECO:0000256" key="3">
    <source>
        <dbReference type="ARBA" id="ARBA00004630"/>
    </source>
</evidence>
<evidence type="ECO:0000313" key="11">
    <source>
        <dbReference type="Proteomes" id="UP001174136"/>
    </source>
</evidence>
<dbReference type="EMBL" id="JAOPHQ010001143">
    <property type="protein sequence ID" value="KAK0152070.1"/>
    <property type="molecule type" value="Genomic_DNA"/>
</dbReference>
<sequence length="145" mass="15698">MSARGGTCVIDVLRHVYGTSKTSVPLRWLNRVLPQQNAPVIQTTAININSPNAATSPGNSTSHDTVVVGPTPRDTAVRMTCPLCRVTCVTNLTHRNGALVWVLVGALAVVGCWPFCLIPFCVDGCKDVEHRCPSCQNVIHVHKRM</sequence>
<evidence type="ECO:0000256" key="8">
    <source>
        <dbReference type="SAM" id="Phobius"/>
    </source>
</evidence>
<comment type="similarity">
    <text evidence="4">Belongs to the CDIP1/LITAF family.</text>
</comment>
<dbReference type="GO" id="GO:0098574">
    <property type="term" value="C:cytoplasmic side of lysosomal membrane"/>
    <property type="evidence" value="ECO:0007669"/>
    <property type="project" value="TreeGrafter"/>
</dbReference>
<evidence type="ECO:0000313" key="10">
    <source>
        <dbReference type="EMBL" id="KAK0152070.1"/>
    </source>
</evidence>
<evidence type="ECO:0000256" key="2">
    <source>
        <dbReference type="ARBA" id="ARBA00004414"/>
    </source>
</evidence>
<evidence type="ECO:0000256" key="1">
    <source>
        <dbReference type="ARBA" id="ARBA00004125"/>
    </source>
</evidence>
<proteinExistence type="inferred from homology"/>
<name>A0AA47N5H4_MERPO</name>
<dbReference type="AlphaFoldDB" id="A0AA47N5H4"/>
<evidence type="ECO:0000256" key="6">
    <source>
        <dbReference type="ARBA" id="ARBA00022833"/>
    </source>
</evidence>
<dbReference type="GO" id="GO:0005634">
    <property type="term" value="C:nucleus"/>
    <property type="evidence" value="ECO:0007669"/>
    <property type="project" value="TreeGrafter"/>
</dbReference>
<comment type="caution">
    <text evidence="10">The sequence shown here is derived from an EMBL/GenBank/DDBJ whole genome shotgun (WGS) entry which is preliminary data.</text>
</comment>
<evidence type="ECO:0000256" key="7">
    <source>
        <dbReference type="ARBA" id="ARBA00023136"/>
    </source>
</evidence>
<keyword evidence="8" id="KW-1133">Transmembrane helix</keyword>
<keyword evidence="5" id="KW-0479">Metal-binding</keyword>
<dbReference type="SMART" id="SM00714">
    <property type="entry name" value="LITAF"/>
    <property type="match status" value="1"/>
</dbReference>
<dbReference type="Pfam" id="PF10601">
    <property type="entry name" value="zf-LITAF-like"/>
    <property type="match status" value="1"/>
</dbReference>
<dbReference type="InterPro" id="IPR006629">
    <property type="entry name" value="LITAF"/>
</dbReference>
<dbReference type="InterPro" id="IPR037519">
    <property type="entry name" value="LITAF_fam"/>
</dbReference>
<gene>
    <name evidence="10" type="primary">LITAF_1</name>
    <name evidence="10" type="ORF">N1851_006555</name>
</gene>
<evidence type="ECO:0000256" key="4">
    <source>
        <dbReference type="ARBA" id="ARBA00005975"/>
    </source>
</evidence>
<dbReference type="GO" id="GO:0008270">
    <property type="term" value="F:zinc ion binding"/>
    <property type="evidence" value="ECO:0007669"/>
    <property type="project" value="TreeGrafter"/>
</dbReference>
<dbReference type="PROSITE" id="PS51837">
    <property type="entry name" value="LITAF"/>
    <property type="match status" value="1"/>
</dbReference>
<feature type="domain" description="LITAF" evidence="9">
    <location>
        <begin position="61"/>
        <end position="144"/>
    </location>
</feature>
<dbReference type="PANTHER" id="PTHR23292">
    <property type="entry name" value="LIPOPOLYSACCHARIDE-INDUCED TUMOR NECROSIS FACTOR-ALPHA FACTOR"/>
    <property type="match status" value="1"/>
</dbReference>
<evidence type="ECO:0000256" key="5">
    <source>
        <dbReference type="ARBA" id="ARBA00022723"/>
    </source>
</evidence>
<keyword evidence="6" id="KW-0862">Zinc</keyword>
<keyword evidence="8" id="KW-0812">Transmembrane</keyword>
<keyword evidence="11" id="KW-1185">Reference proteome</keyword>
<comment type="subcellular location">
    <subcellularLocation>
        <location evidence="1">Endosome membrane</location>
        <topology evidence="1">Peripheral membrane protein</topology>
        <orientation evidence="1">Cytoplasmic side</orientation>
    </subcellularLocation>
    <subcellularLocation>
        <location evidence="2">Late endosome membrane</location>
    </subcellularLocation>
    <subcellularLocation>
        <location evidence="3">Lysosome membrane</location>
        <topology evidence="3">Peripheral membrane protein</topology>
        <orientation evidence="3">Cytoplasmic side</orientation>
    </subcellularLocation>
</comment>
<evidence type="ECO:0000259" key="9">
    <source>
        <dbReference type="PROSITE" id="PS51837"/>
    </source>
</evidence>
<accession>A0AA47N5H4</accession>
<keyword evidence="7 8" id="KW-0472">Membrane</keyword>
<protein>
    <submittedName>
        <fullName evidence="10">Lipopolysaccharide-induced tumor necrosis factor-alpha factor</fullName>
    </submittedName>
</protein>
<dbReference type="GO" id="GO:0098560">
    <property type="term" value="C:cytoplasmic side of late endosome membrane"/>
    <property type="evidence" value="ECO:0007669"/>
    <property type="project" value="TreeGrafter"/>
</dbReference>
<feature type="transmembrane region" description="Helical" evidence="8">
    <location>
        <begin position="98"/>
        <end position="122"/>
    </location>
</feature>